<protein>
    <submittedName>
        <fullName evidence="1">Uncharacterized protein</fullName>
    </submittedName>
</protein>
<sequence length="99" mass="10993">MASRDELEKLGVKMGACKLPSVSMAIKIQYYPQDFVRGDGIVCIYSLDEVMANKFVEFEEGTMCIALNLKSNNVGVALMSDGLIIKEGNFRMNYPDTSK</sequence>
<organism evidence="1 2">
    <name type="scientific">Bauhinia variegata</name>
    <name type="common">Purple orchid tree</name>
    <name type="synonym">Phanera variegata</name>
    <dbReference type="NCBI Taxonomy" id="167791"/>
    <lineage>
        <taxon>Eukaryota</taxon>
        <taxon>Viridiplantae</taxon>
        <taxon>Streptophyta</taxon>
        <taxon>Embryophyta</taxon>
        <taxon>Tracheophyta</taxon>
        <taxon>Spermatophyta</taxon>
        <taxon>Magnoliopsida</taxon>
        <taxon>eudicotyledons</taxon>
        <taxon>Gunneridae</taxon>
        <taxon>Pentapetalae</taxon>
        <taxon>rosids</taxon>
        <taxon>fabids</taxon>
        <taxon>Fabales</taxon>
        <taxon>Fabaceae</taxon>
        <taxon>Cercidoideae</taxon>
        <taxon>Cercideae</taxon>
        <taxon>Bauhiniinae</taxon>
        <taxon>Bauhinia</taxon>
    </lineage>
</organism>
<name>A0ACB9N6X3_BAUVA</name>
<evidence type="ECO:0000313" key="2">
    <source>
        <dbReference type="Proteomes" id="UP000828941"/>
    </source>
</evidence>
<comment type="caution">
    <text evidence="1">The sequence shown here is derived from an EMBL/GenBank/DDBJ whole genome shotgun (WGS) entry which is preliminary data.</text>
</comment>
<proteinExistence type="predicted"/>
<evidence type="ECO:0000313" key="1">
    <source>
        <dbReference type="EMBL" id="KAI4332247.1"/>
    </source>
</evidence>
<accession>A0ACB9N6X3</accession>
<dbReference type="EMBL" id="CM039432">
    <property type="protein sequence ID" value="KAI4332247.1"/>
    <property type="molecule type" value="Genomic_DNA"/>
</dbReference>
<gene>
    <name evidence="1" type="ORF">L6164_017171</name>
</gene>
<dbReference type="Proteomes" id="UP000828941">
    <property type="component" value="Chromosome 7"/>
</dbReference>
<reference evidence="1 2" key="1">
    <citation type="journal article" date="2022" name="DNA Res.">
        <title>Chromosomal-level genome assembly of the orchid tree Bauhinia variegata (Leguminosae; Cercidoideae) supports the allotetraploid origin hypothesis of Bauhinia.</title>
        <authorList>
            <person name="Zhong Y."/>
            <person name="Chen Y."/>
            <person name="Zheng D."/>
            <person name="Pang J."/>
            <person name="Liu Y."/>
            <person name="Luo S."/>
            <person name="Meng S."/>
            <person name="Qian L."/>
            <person name="Wei D."/>
            <person name="Dai S."/>
            <person name="Zhou R."/>
        </authorList>
    </citation>
    <scope>NUCLEOTIDE SEQUENCE [LARGE SCALE GENOMIC DNA]</scope>
    <source>
        <strain evidence="1">BV-YZ2020</strain>
    </source>
</reference>
<keyword evidence="2" id="KW-1185">Reference proteome</keyword>